<dbReference type="PROSITE" id="PS01319">
    <property type="entry name" value="RBFA"/>
    <property type="match status" value="1"/>
</dbReference>
<dbReference type="PANTHER" id="PTHR33515:SF1">
    <property type="entry name" value="RIBOSOME-BINDING FACTOR A, CHLOROPLASTIC-RELATED"/>
    <property type="match status" value="1"/>
</dbReference>
<comment type="subunit">
    <text evidence="2">Monomer. Binds 30S ribosomal subunits, but not 50S ribosomal subunits or 70S ribosomes.</text>
</comment>
<dbReference type="EMBL" id="FOHV01000001">
    <property type="protein sequence ID" value="SES65298.1"/>
    <property type="molecule type" value="Genomic_DNA"/>
</dbReference>
<keyword evidence="1 2" id="KW-0690">Ribosome biogenesis</keyword>
<evidence type="ECO:0000256" key="2">
    <source>
        <dbReference type="HAMAP-Rule" id="MF_00003"/>
    </source>
</evidence>
<dbReference type="InterPro" id="IPR020053">
    <property type="entry name" value="Ribosome-bd_factorA_CS"/>
</dbReference>
<dbReference type="PANTHER" id="PTHR33515">
    <property type="entry name" value="RIBOSOME-BINDING FACTOR A, CHLOROPLASTIC-RELATED"/>
    <property type="match status" value="1"/>
</dbReference>
<dbReference type="HAMAP" id="MF_00003">
    <property type="entry name" value="RbfA"/>
    <property type="match status" value="1"/>
</dbReference>
<keyword evidence="4" id="KW-1185">Reference proteome</keyword>
<dbReference type="STRING" id="1123402.SAMN02583745_00125"/>
<comment type="subcellular location">
    <subcellularLocation>
        <location evidence="2">Cytoplasm</location>
    </subcellularLocation>
</comment>
<dbReference type="AlphaFoldDB" id="A0A1H9Y939"/>
<reference evidence="4" key="1">
    <citation type="submission" date="2016-10" db="EMBL/GenBank/DDBJ databases">
        <authorList>
            <person name="Varghese N."/>
            <person name="Submissions S."/>
        </authorList>
    </citation>
    <scope>NUCLEOTIDE SEQUENCE [LARGE SCALE GENOMIC DNA]</scope>
    <source>
        <strain evidence="4">DSM 18579</strain>
    </source>
</reference>
<dbReference type="OrthoDB" id="307788at2"/>
<dbReference type="InterPro" id="IPR015946">
    <property type="entry name" value="KH_dom-like_a/b"/>
</dbReference>
<dbReference type="GO" id="GO:0030490">
    <property type="term" value="P:maturation of SSU-rRNA"/>
    <property type="evidence" value="ECO:0007669"/>
    <property type="project" value="UniProtKB-UniRule"/>
</dbReference>
<dbReference type="Proteomes" id="UP000242642">
    <property type="component" value="Unassembled WGS sequence"/>
</dbReference>
<dbReference type="NCBIfam" id="TIGR00082">
    <property type="entry name" value="rbfA"/>
    <property type="match status" value="1"/>
</dbReference>
<keyword evidence="2" id="KW-0963">Cytoplasm</keyword>
<name>A0A1H9Y939_9GAMM</name>
<comment type="similarity">
    <text evidence="2">Belongs to the RbfA family.</text>
</comment>
<accession>A0A1H9Y939</accession>
<proteinExistence type="inferred from homology"/>
<protein>
    <recommendedName>
        <fullName evidence="2">Ribosome-binding factor A</fullName>
    </recommendedName>
</protein>
<comment type="function">
    <text evidence="2">One of several proteins that assist in the late maturation steps of the functional core of the 30S ribosomal subunit. Associates with free 30S ribosomal subunits (but not with 30S subunits that are part of 70S ribosomes or polysomes). Required for efficient processing of 16S rRNA. May interact with the 5'-terminal helix region of 16S rRNA.</text>
</comment>
<dbReference type="Gene3D" id="3.30.300.20">
    <property type="match status" value="1"/>
</dbReference>
<dbReference type="SUPFAM" id="SSF89919">
    <property type="entry name" value="Ribosome-binding factor A, RbfA"/>
    <property type="match status" value="1"/>
</dbReference>
<evidence type="ECO:0000313" key="4">
    <source>
        <dbReference type="Proteomes" id="UP000242642"/>
    </source>
</evidence>
<evidence type="ECO:0000313" key="3">
    <source>
        <dbReference type="EMBL" id="SES65298.1"/>
    </source>
</evidence>
<dbReference type="InterPro" id="IPR023799">
    <property type="entry name" value="RbfA_dom_sf"/>
</dbReference>
<dbReference type="GO" id="GO:0005829">
    <property type="term" value="C:cytosol"/>
    <property type="evidence" value="ECO:0007669"/>
    <property type="project" value="TreeGrafter"/>
</dbReference>
<dbReference type="Pfam" id="PF02033">
    <property type="entry name" value="RBFA"/>
    <property type="match status" value="1"/>
</dbReference>
<dbReference type="GO" id="GO:0043024">
    <property type="term" value="F:ribosomal small subunit binding"/>
    <property type="evidence" value="ECO:0007669"/>
    <property type="project" value="TreeGrafter"/>
</dbReference>
<sequence length="135" mass="15588">MAKTFSRHERVAQEIQKEIAFILQREIKDPRLGMVTVSAVEVSRDLAYAKIFVSFFILDEEQADEHERIKINLSVLNDAAGFIRSLLGKQMRLRIVPHLSFEYDKSLTEGMRMSNLVTSVIMKDKARKSDIDEDE</sequence>
<gene>
    <name evidence="2" type="primary">rbfA</name>
    <name evidence="3" type="ORF">SAMN02583745_00125</name>
</gene>
<dbReference type="RefSeq" id="WP_093316652.1">
    <property type="nucleotide sequence ID" value="NZ_FOHV01000001.1"/>
</dbReference>
<dbReference type="InterPro" id="IPR000238">
    <property type="entry name" value="RbfA"/>
</dbReference>
<organism evidence="3 4">
    <name type="scientific">Thorsellia anophelis DSM 18579</name>
    <dbReference type="NCBI Taxonomy" id="1123402"/>
    <lineage>
        <taxon>Bacteria</taxon>
        <taxon>Pseudomonadati</taxon>
        <taxon>Pseudomonadota</taxon>
        <taxon>Gammaproteobacteria</taxon>
        <taxon>Enterobacterales</taxon>
        <taxon>Thorselliaceae</taxon>
        <taxon>Thorsellia</taxon>
    </lineage>
</organism>
<evidence type="ECO:0000256" key="1">
    <source>
        <dbReference type="ARBA" id="ARBA00022517"/>
    </source>
</evidence>